<proteinExistence type="predicted"/>
<accession>A0ABD5RL56</accession>
<keyword evidence="2" id="KW-1185">Reference proteome</keyword>
<name>A0ABD5RL56_9EURY</name>
<dbReference type="Gene3D" id="1.20.1260.10">
    <property type="match status" value="1"/>
</dbReference>
<dbReference type="InterPro" id="IPR009078">
    <property type="entry name" value="Ferritin-like_SF"/>
</dbReference>
<reference evidence="1 2" key="1">
    <citation type="journal article" date="2019" name="Int. J. Syst. Evol. Microbiol.">
        <title>The Global Catalogue of Microorganisms (GCM) 10K type strain sequencing project: providing services to taxonomists for standard genome sequencing and annotation.</title>
        <authorList>
            <consortium name="The Broad Institute Genomics Platform"/>
            <consortium name="The Broad Institute Genome Sequencing Center for Infectious Disease"/>
            <person name="Wu L."/>
            <person name="Ma J."/>
        </authorList>
    </citation>
    <scope>NUCLEOTIDE SEQUENCE [LARGE SCALE GENOMIC DNA]</scope>
    <source>
        <strain evidence="1 2">CGMCC 1.12543</strain>
    </source>
</reference>
<gene>
    <name evidence="1" type="ORF">ACFPYI_07160</name>
</gene>
<protein>
    <submittedName>
        <fullName evidence="1">Rubrerythrin family protein</fullName>
    </submittedName>
</protein>
<dbReference type="AlphaFoldDB" id="A0ABD5RL56"/>
<dbReference type="SUPFAM" id="SSF47240">
    <property type="entry name" value="Ferritin-like"/>
    <property type="match status" value="1"/>
</dbReference>
<dbReference type="EMBL" id="JBHSQH010000001">
    <property type="protein sequence ID" value="MFC5971108.1"/>
    <property type="molecule type" value="Genomic_DNA"/>
</dbReference>
<organism evidence="1 2">
    <name type="scientific">Halomarina salina</name>
    <dbReference type="NCBI Taxonomy" id="1872699"/>
    <lineage>
        <taxon>Archaea</taxon>
        <taxon>Methanobacteriati</taxon>
        <taxon>Methanobacteriota</taxon>
        <taxon>Stenosarchaea group</taxon>
        <taxon>Halobacteria</taxon>
        <taxon>Halobacteriales</taxon>
        <taxon>Natronomonadaceae</taxon>
        <taxon>Halomarina</taxon>
    </lineage>
</organism>
<dbReference type="InterPro" id="IPR012347">
    <property type="entry name" value="Ferritin-like"/>
</dbReference>
<dbReference type="Proteomes" id="UP001596099">
    <property type="component" value="Unassembled WGS sequence"/>
</dbReference>
<comment type="caution">
    <text evidence="1">The sequence shown here is derived from an EMBL/GenBank/DDBJ whole genome shotgun (WGS) entry which is preliminary data.</text>
</comment>
<sequence length="214" mass="23391">MEPAEFTAALEDEKSTELDRLGSEKALVASTSAQLDAESVLAAAARAEARAADTFDQWAASESAEEVRETFERVAADERAHYERIVEHRDDAATDVDSDPDTDELHDYLRSLDGSVERVASGLVARPMVASRSLLQTINFFVNDADESSAALFRELRSETDEMVDEGTDLLDALCESDDDWDRAAEAAEATIDRAYDSYADTLEGMGVDPKPVC</sequence>
<dbReference type="RefSeq" id="WP_247414021.1">
    <property type="nucleotide sequence ID" value="NZ_JALLGW010000001.1"/>
</dbReference>
<evidence type="ECO:0000313" key="2">
    <source>
        <dbReference type="Proteomes" id="UP001596099"/>
    </source>
</evidence>
<evidence type="ECO:0000313" key="1">
    <source>
        <dbReference type="EMBL" id="MFC5971108.1"/>
    </source>
</evidence>